<dbReference type="InterPro" id="IPR036396">
    <property type="entry name" value="Cyt_P450_sf"/>
</dbReference>
<keyword evidence="2" id="KW-1185">Reference proteome</keyword>
<gene>
    <name evidence="1" type="ORF">SAMD00023353_5000820</name>
</gene>
<reference evidence="1" key="1">
    <citation type="submission" date="2016-03" db="EMBL/GenBank/DDBJ databases">
        <title>Draft genome sequence of Rosellinia necatrix.</title>
        <authorList>
            <person name="Kanematsu S."/>
        </authorList>
    </citation>
    <scope>NUCLEOTIDE SEQUENCE [LARGE SCALE GENOMIC DNA]</scope>
    <source>
        <strain evidence="1">W97</strain>
    </source>
</reference>
<dbReference type="STRING" id="77044.A0A1S8A9W6"/>
<dbReference type="EMBL" id="DF977495">
    <property type="protein sequence ID" value="GAW26813.1"/>
    <property type="molecule type" value="Genomic_DNA"/>
</dbReference>
<dbReference type="SUPFAM" id="SSF48264">
    <property type="entry name" value="Cytochrome P450"/>
    <property type="match status" value="1"/>
</dbReference>
<dbReference type="GO" id="GO:0020037">
    <property type="term" value="F:heme binding"/>
    <property type="evidence" value="ECO:0007669"/>
    <property type="project" value="InterPro"/>
</dbReference>
<sequence length="106" mass="11804">MIPLISQIESLPYLNAIINEVVCLHPEAVQGLCPAPGALVTMSSLTTHMKTEVFDDHYAFRPQRWIDNPSMELFGTQRARDIDPSSNFIIPVPASGSRGLQIKIRE</sequence>
<dbReference type="OrthoDB" id="3945418at2759"/>
<protein>
    <submittedName>
        <fullName evidence="1">Putative cytochrome p450</fullName>
    </submittedName>
</protein>
<dbReference type="Proteomes" id="UP000054516">
    <property type="component" value="Unassembled WGS sequence"/>
</dbReference>
<proteinExistence type="predicted"/>
<dbReference type="AlphaFoldDB" id="A0A1S8A9W6"/>
<accession>A0A1S8A9W6</accession>
<dbReference type="GO" id="GO:0004497">
    <property type="term" value="F:monooxygenase activity"/>
    <property type="evidence" value="ECO:0007669"/>
    <property type="project" value="InterPro"/>
</dbReference>
<dbReference type="Gene3D" id="1.10.630.10">
    <property type="entry name" value="Cytochrome P450"/>
    <property type="match status" value="1"/>
</dbReference>
<organism evidence="1">
    <name type="scientific">Rosellinia necatrix</name>
    <name type="common">White root-rot fungus</name>
    <dbReference type="NCBI Taxonomy" id="77044"/>
    <lineage>
        <taxon>Eukaryota</taxon>
        <taxon>Fungi</taxon>
        <taxon>Dikarya</taxon>
        <taxon>Ascomycota</taxon>
        <taxon>Pezizomycotina</taxon>
        <taxon>Sordariomycetes</taxon>
        <taxon>Xylariomycetidae</taxon>
        <taxon>Xylariales</taxon>
        <taxon>Xylariaceae</taxon>
        <taxon>Rosellinia</taxon>
    </lineage>
</organism>
<dbReference type="GO" id="GO:0016705">
    <property type="term" value="F:oxidoreductase activity, acting on paired donors, with incorporation or reduction of molecular oxygen"/>
    <property type="evidence" value="ECO:0007669"/>
    <property type="project" value="InterPro"/>
</dbReference>
<evidence type="ECO:0000313" key="2">
    <source>
        <dbReference type="Proteomes" id="UP000054516"/>
    </source>
</evidence>
<name>A0A1S8A9W6_ROSNE</name>
<evidence type="ECO:0000313" key="1">
    <source>
        <dbReference type="EMBL" id="GAW26813.1"/>
    </source>
</evidence>
<dbReference type="GO" id="GO:0005506">
    <property type="term" value="F:iron ion binding"/>
    <property type="evidence" value="ECO:0007669"/>
    <property type="project" value="InterPro"/>
</dbReference>